<reference evidence="2" key="1">
    <citation type="submission" date="2021-01" db="EMBL/GenBank/DDBJ databases">
        <authorList>
            <person name="Kaushik A."/>
        </authorList>
    </citation>
    <scope>NUCLEOTIDE SEQUENCE</scope>
    <source>
        <strain evidence="2">AG3-T5</strain>
    </source>
</reference>
<organism evidence="2 3">
    <name type="scientific">Rhizoctonia solani</name>
    <dbReference type="NCBI Taxonomy" id="456999"/>
    <lineage>
        <taxon>Eukaryota</taxon>
        <taxon>Fungi</taxon>
        <taxon>Dikarya</taxon>
        <taxon>Basidiomycota</taxon>
        <taxon>Agaricomycotina</taxon>
        <taxon>Agaricomycetes</taxon>
        <taxon>Cantharellales</taxon>
        <taxon>Ceratobasidiaceae</taxon>
        <taxon>Rhizoctonia</taxon>
    </lineage>
</organism>
<protein>
    <submittedName>
        <fullName evidence="2">Uncharacterized protein</fullName>
    </submittedName>
</protein>
<evidence type="ECO:0000313" key="3">
    <source>
        <dbReference type="Proteomes" id="UP000663841"/>
    </source>
</evidence>
<comment type="caution">
    <text evidence="2">The sequence shown here is derived from an EMBL/GenBank/DDBJ whole genome shotgun (WGS) entry which is preliminary data.</text>
</comment>
<feature type="region of interest" description="Disordered" evidence="1">
    <location>
        <begin position="103"/>
        <end position="181"/>
    </location>
</feature>
<accession>A0A8H2WWB2</accession>
<feature type="compositionally biased region" description="Acidic residues" evidence="1">
    <location>
        <begin position="114"/>
        <end position="125"/>
    </location>
</feature>
<dbReference type="Proteomes" id="UP000663841">
    <property type="component" value="Unassembled WGS sequence"/>
</dbReference>
<feature type="compositionally biased region" description="Acidic residues" evidence="1">
    <location>
        <begin position="136"/>
        <end position="169"/>
    </location>
</feature>
<proteinExistence type="predicted"/>
<evidence type="ECO:0000313" key="2">
    <source>
        <dbReference type="EMBL" id="CAE6409167.1"/>
    </source>
</evidence>
<sequence length="351" mass="40460">MSKSKDKIPRASNKMTTAEVDYLKNNWYEARLSLQNPRSIIEVDGEKMTRLEEFLSRCIDAFAKTFPYRHPDTNPSDISESLRHLQYDRNEWPAVFRERESVVSQSHPWKINESEQEGSESQEDNNESKEEKDATTEDEVESEDWDDSTQEPAEIESLAEDHGEDETNEAETVPPLQSGTVTGAATVSGALEDIHFRPFNATYDAWERAFNKLSGLADKSWAECNAEELESRQMDVPDIVQQMLDMLHFCTGYEVYATGTVLSKEQGYKFQTATPRSQHFCDLPQGSETRDYFNEYDQIFARTLRVKVTHEQQQRLLADYLAYKMEKPGKVVACMYLTIYWLSSMKKATKI</sequence>
<dbReference type="EMBL" id="CAJMWW010000060">
    <property type="protein sequence ID" value="CAE6409167.1"/>
    <property type="molecule type" value="Genomic_DNA"/>
</dbReference>
<evidence type="ECO:0000256" key="1">
    <source>
        <dbReference type="SAM" id="MobiDB-lite"/>
    </source>
</evidence>
<dbReference type="AlphaFoldDB" id="A0A8H2WWB2"/>
<feature type="compositionally biased region" description="Basic and acidic residues" evidence="1">
    <location>
        <begin position="126"/>
        <end position="135"/>
    </location>
</feature>
<gene>
    <name evidence="2" type="ORF">RDB_LOCUS20305</name>
</gene>
<name>A0A8H2WWB2_9AGAM</name>